<dbReference type="CDD" id="cd09168">
    <property type="entry name" value="PLDc_PaPPK1_C2_like"/>
    <property type="match status" value="1"/>
</dbReference>
<evidence type="ECO:0000256" key="6">
    <source>
        <dbReference type="ARBA" id="ARBA00022840"/>
    </source>
</evidence>
<feature type="binding site" evidence="8">
    <location>
        <position position="619"/>
    </location>
    <ligand>
        <name>ATP</name>
        <dbReference type="ChEBI" id="CHEBI:30616"/>
    </ligand>
</feature>
<evidence type="ECO:0000256" key="3">
    <source>
        <dbReference type="ARBA" id="ARBA00022723"/>
    </source>
</evidence>
<feature type="binding site" evidence="8">
    <location>
        <position position="591"/>
    </location>
    <ligand>
        <name>ATP</name>
        <dbReference type="ChEBI" id="CHEBI:30616"/>
    </ligand>
</feature>
<gene>
    <name evidence="8" type="primary">ppk</name>
    <name evidence="14" type="ORF">EDM56_10130</name>
</gene>
<dbReference type="InterPro" id="IPR025200">
    <property type="entry name" value="PPK_C_dom2"/>
</dbReference>
<dbReference type="GO" id="GO:0005524">
    <property type="term" value="F:ATP binding"/>
    <property type="evidence" value="ECO:0007669"/>
    <property type="project" value="UniProtKB-KW"/>
</dbReference>
<dbReference type="FunFam" id="3.30.870.10:FF:000001">
    <property type="entry name" value="Polyphosphate kinase"/>
    <property type="match status" value="1"/>
</dbReference>
<dbReference type="Pfam" id="PF13090">
    <property type="entry name" value="PP_kinase_C"/>
    <property type="match status" value="1"/>
</dbReference>
<comment type="cofactor">
    <cofactor evidence="8">
        <name>Mg(2+)</name>
        <dbReference type="ChEBI" id="CHEBI:18420"/>
    </cofactor>
</comment>
<comment type="PTM">
    <text evidence="8 9">An intermediate of this reaction is the autophosphorylated ppk in which a phosphate is covalently linked to a histidine residue through a N-P bond.</text>
</comment>
<dbReference type="PIRSF" id="PIRSF015589">
    <property type="entry name" value="PP_kinase"/>
    <property type="match status" value="1"/>
</dbReference>
<evidence type="ECO:0000256" key="8">
    <source>
        <dbReference type="HAMAP-Rule" id="MF_00347"/>
    </source>
</evidence>
<dbReference type="SUPFAM" id="SSF140356">
    <property type="entry name" value="PPK N-terminal domain-like"/>
    <property type="match status" value="1"/>
</dbReference>
<dbReference type="OrthoDB" id="9761456at2"/>
<dbReference type="Pfam" id="PF02503">
    <property type="entry name" value="PP_kinase"/>
    <property type="match status" value="1"/>
</dbReference>
<evidence type="ECO:0000256" key="1">
    <source>
        <dbReference type="ARBA" id="ARBA00022553"/>
    </source>
</evidence>
<evidence type="ECO:0000256" key="5">
    <source>
        <dbReference type="ARBA" id="ARBA00022777"/>
    </source>
</evidence>
<dbReference type="Gene3D" id="3.30.870.10">
    <property type="entry name" value="Endonuclease Chain A"/>
    <property type="match status" value="2"/>
</dbReference>
<comment type="similarity">
    <text evidence="8 9">Belongs to the polyphosphate kinase 1 (PPK1) family.</text>
</comment>
<evidence type="ECO:0000256" key="7">
    <source>
        <dbReference type="ARBA" id="ARBA00022842"/>
    </source>
</evidence>
<feature type="domain" description="Polyphosphate kinase C-terminal" evidence="12">
    <location>
        <begin position="532"/>
        <end position="695"/>
    </location>
</feature>
<evidence type="ECO:0000259" key="12">
    <source>
        <dbReference type="Pfam" id="PF13090"/>
    </source>
</evidence>
<evidence type="ECO:0000259" key="13">
    <source>
        <dbReference type="Pfam" id="PF17941"/>
    </source>
</evidence>
<dbReference type="Gene3D" id="1.20.58.310">
    <property type="entry name" value="Polyphosphate kinase N-terminal domain"/>
    <property type="match status" value="1"/>
</dbReference>
<dbReference type="EC" id="2.7.4.1" evidence="8 9"/>
<feature type="binding site" evidence="8">
    <location>
        <position position="432"/>
    </location>
    <ligand>
        <name>Mg(2+)</name>
        <dbReference type="ChEBI" id="CHEBI:18420"/>
    </ligand>
</feature>
<evidence type="ECO:0000259" key="10">
    <source>
        <dbReference type="Pfam" id="PF02503"/>
    </source>
</evidence>
<keyword evidence="6 8" id="KW-0067">ATP-binding</keyword>
<name>A0A3M8DN74_9BACL</name>
<keyword evidence="3 8" id="KW-0479">Metal-binding</keyword>
<accession>A0A3M8DN74</accession>
<dbReference type="GO" id="GO:0008976">
    <property type="term" value="F:polyphosphate kinase activity"/>
    <property type="evidence" value="ECO:0007669"/>
    <property type="project" value="UniProtKB-UniRule"/>
</dbReference>
<dbReference type="GO" id="GO:0009358">
    <property type="term" value="C:polyphosphate kinase complex"/>
    <property type="evidence" value="ECO:0007669"/>
    <property type="project" value="InterPro"/>
</dbReference>
<dbReference type="NCBIfam" id="NF003917">
    <property type="entry name" value="PRK05443.1-1"/>
    <property type="match status" value="1"/>
</dbReference>
<dbReference type="InterPro" id="IPR036832">
    <property type="entry name" value="PPK_N_dom_sf"/>
</dbReference>
<dbReference type="RefSeq" id="WP_122917796.1">
    <property type="nucleotide sequence ID" value="NZ_RHHQ01000008.1"/>
</dbReference>
<evidence type="ECO:0000256" key="9">
    <source>
        <dbReference type="RuleBase" id="RU003800"/>
    </source>
</evidence>
<dbReference type="PANTHER" id="PTHR30218">
    <property type="entry name" value="POLYPHOSPHATE KINASE"/>
    <property type="match status" value="1"/>
</dbReference>
<dbReference type="InterPro" id="IPR025198">
    <property type="entry name" value="PPK_N_dom"/>
</dbReference>
<feature type="binding site" evidence="8">
    <location>
        <position position="402"/>
    </location>
    <ligand>
        <name>Mg(2+)</name>
        <dbReference type="ChEBI" id="CHEBI:18420"/>
    </ligand>
</feature>
<keyword evidence="5 8" id="KW-0418">Kinase</keyword>
<dbReference type="GO" id="GO:0046872">
    <property type="term" value="F:metal ion binding"/>
    <property type="evidence" value="ECO:0007669"/>
    <property type="project" value="UniProtKB-KW"/>
</dbReference>
<comment type="catalytic activity">
    <reaction evidence="8 9">
        <text>[phosphate](n) + ATP = [phosphate](n+1) + ADP</text>
        <dbReference type="Rhea" id="RHEA:19573"/>
        <dbReference type="Rhea" id="RHEA-COMP:9859"/>
        <dbReference type="Rhea" id="RHEA-COMP:14280"/>
        <dbReference type="ChEBI" id="CHEBI:16838"/>
        <dbReference type="ChEBI" id="CHEBI:30616"/>
        <dbReference type="ChEBI" id="CHEBI:456216"/>
        <dbReference type="EC" id="2.7.4.1"/>
    </reaction>
</comment>
<evidence type="ECO:0000313" key="14">
    <source>
        <dbReference type="EMBL" id="RNB89540.1"/>
    </source>
</evidence>
<feature type="domain" description="Polyphosphate kinase C-terminal" evidence="13">
    <location>
        <begin position="358"/>
        <end position="523"/>
    </location>
</feature>
<evidence type="ECO:0000313" key="15">
    <source>
        <dbReference type="Proteomes" id="UP000271031"/>
    </source>
</evidence>
<protein>
    <recommendedName>
        <fullName evidence="8 9">Polyphosphate kinase</fullName>
        <ecNumber evidence="8 9">2.7.4.1</ecNumber>
    </recommendedName>
    <alternativeName>
        <fullName evidence="8">ATP-polyphosphate phosphotransferase</fullName>
    </alternativeName>
    <alternativeName>
        <fullName evidence="8">Polyphosphoric acid kinase</fullName>
    </alternativeName>
</protein>
<keyword evidence="15" id="KW-1185">Reference proteome</keyword>
<dbReference type="Gene3D" id="3.30.1840.10">
    <property type="entry name" value="Polyphosphate kinase middle domain"/>
    <property type="match status" value="1"/>
</dbReference>
<feature type="active site" description="Phosphohistidine intermediate" evidence="8">
    <location>
        <position position="462"/>
    </location>
</feature>
<evidence type="ECO:0000259" key="11">
    <source>
        <dbReference type="Pfam" id="PF13089"/>
    </source>
</evidence>
<evidence type="ECO:0000256" key="4">
    <source>
        <dbReference type="ARBA" id="ARBA00022741"/>
    </source>
</evidence>
<dbReference type="HAMAP" id="MF_00347">
    <property type="entry name" value="Polyphosphate_kinase"/>
    <property type="match status" value="1"/>
</dbReference>
<comment type="function">
    <text evidence="8 9">Catalyzes the reversible transfer of the terminal phosphate of ATP to form a long-chain polyphosphate (polyP).</text>
</comment>
<sequence>MRSGIIDTRAYKRQLVVCAKKGEKPVEERDFLHPEYFINREMSWLAFNARVMEEALDESNRVLERLKFLSIVSSNLDEFFMVRVAGLKDQVKAGFQKPDPSGATAKEQLRMINVRTHQMVERQYRCFREEIIPALEEQGIYFVKLEQLSEEQEAFIDSYFDNHIYPVLTPLAVDQSRPFPLLLNKSLNLAVMLERKKAKSSKKVFAVVQVPAVLSRYIELPSPVGKVFILLEDVIKKYSNRLFKGNEISSVYPFRITRNADMSLDEEGAEDLLKEIEKELRKRKWGSAVRLEIDGQMDEDVRSILQEALEVHNRDIYPIEGPIDLTKFFSFVQFPGFEHLRNETNQPQPPADLIGEDDIFEAISEQDILVHHPFESFDCVVDFVTKAADDPNVLAIKQTLYRVSGDSPIIKALASAAEKGKQVTVLVELKARFDEENNINWARQLEKSGCQVIYGLVGLKTHCKITLVVRKEGDNIRRYVHLSTGNYNNSTARLYTDLGLFTSNPDLGVDASALFNDLSGYSEPPEWRKLEAAPKGLRRKYLDMIKREIETHTEEKPGRIIAKMNSLTDERIIMALYEASSKGVQIDLIVRGICCLRPGIPGVSENIRVRSIIDHYLEHSRIFYFANGGNPRVYLSSADWMTRNLDRRVELLFPIEQSDLVQRVVDILHVYLLDNTKARELDSNGIYHHVQPGESVPLINSQMYFTQLAIEMTERRQKETAGPYKPAEEWVL</sequence>
<feature type="binding site" evidence="8">
    <location>
        <position position="75"/>
    </location>
    <ligand>
        <name>ATP</name>
        <dbReference type="ChEBI" id="CHEBI:30616"/>
    </ligand>
</feature>
<feature type="domain" description="Polyphosphate kinase N-terminal" evidence="11">
    <location>
        <begin position="37"/>
        <end position="142"/>
    </location>
</feature>
<dbReference type="NCBIfam" id="NF003920">
    <property type="entry name" value="PRK05443.2-1"/>
    <property type="match status" value="1"/>
</dbReference>
<dbReference type="PANTHER" id="PTHR30218:SF0">
    <property type="entry name" value="POLYPHOSPHATE KINASE"/>
    <property type="match status" value="1"/>
</dbReference>
<feature type="domain" description="Polyphosphate kinase middle" evidence="10">
    <location>
        <begin position="151"/>
        <end position="331"/>
    </location>
</feature>
<dbReference type="Pfam" id="PF17941">
    <property type="entry name" value="PP_kinase_C_1"/>
    <property type="match status" value="1"/>
</dbReference>
<dbReference type="NCBIfam" id="NF003921">
    <property type="entry name" value="PRK05443.2-2"/>
    <property type="match status" value="1"/>
</dbReference>
<dbReference type="GO" id="GO:0006799">
    <property type="term" value="P:polyphosphate biosynthetic process"/>
    <property type="evidence" value="ECO:0007669"/>
    <property type="project" value="UniProtKB-UniRule"/>
</dbReference>
<dbReference type="CDD" id="cd09165">
    <property type="entry name" value="PLDc_PaPPK1_C1_like"/>
    <property type="match status" value="1"/>
</dbReference>
<dbReference type="Proteomes" id="UP000271031">
    <property type="component" value="Unassembled WGS sequence"/>
</dbReference>
<dbReference type="SUPFAM" id="SSF56024">
    <property type="entry name" value="Phospholipase D/nuclease"/>
    <property type="match status" value="2"/>
</dbReference>
<keyword evidence="1 8" id="KW-0597">Phosphoprotein</keyword>
<dbReference type="InterPro" id="IPR036830">
    <property type="entry name" value="PP_kinase_middle_dom_sf"/>
</dbReference>
<dbReference type="InterPro" id="IPR024953">
    <property type="entry name" value="PP_kinase_middle"/>
</dbReference>
<comment type="caution">
    <text evidence="14">The sequence shown here is derived from an EMBL/GenBank/DDBJ whole genome shotgun (WGS) entry which is preliminary data.</text>
</comment>
<keyword evidence="2 8" id="KW-0808">Transferase</keyword>
<dbReference type="InterPro" id="IPR041108">
    <property type="entry name" value="PP_kinase_C_1"/>
</dbReference>
<organism evidence="14 15">
    <name type="scientific">Brevibacillus fluminis</name>
    <dbReference type="NCBI Taxonomy" id="511487"/>
    <lineage>
        <taxon>Bacteria</taxon>
        <taxon>Bacillati</taxon>
        <taxon>Bacillota</taxon>
        <taxon>Bacilli</taxon>
        <taxon>Bacillales</taxon>
        <taxon>Paenibacillaceae</taxon>
        <taxon>Brevibacillus</taxon>
    </lineage>
</organism>
<reference evidence="14 15" key="1">
    <citation type="submission" date="2018-10" db="EMBL/GenBank/DDBJ databases">
        <title>Phylogenomics of Brevibacillus.</title>
        <authorList>
            <person name="Dunlap C."/>
        </authorList>
    </citation>
    <scope>NUCLEOTIDE SEQUENCE [LARGE SCALE GENOMIC DNA]</scope>
    <source>
        <strain evidence="14 15">JCM 15716</strain>
    </source>
</reference>
<dbReference type="NCBIfam" id="TIGR03705">
    <property type="entry name" value="poly_P_kin"/>
    <property type="match status" value="1"/>
</dbReference>
<dbReference type="AlphaFoldDB" id="A0A3M8DN74"/>
<dbReference type="NCBIfam" id="NF003918">
    <property type="entry name" value="PRK05443.1-2"/>
    <property type="match status" value="1"/>
</dbReference>
<dbReference type="SUPFAM" id="SSF143724">
    <property type="entry name" value="PHP14-like"/>
    <property type="match status" value="1"/>
</dbReference>
<proteinExistence type="inferred from homology"/>
<dbReference type="InterPro" id="IPR003414">
    <property type="entry name" value="PP_kinase"/>
</dbReference>
<feature type="binding site" evidence="8">
    <location>
        <position position="495"/>
    </location>
    <ligand>
        <name>ATP</name>
        <dbReference type="ChEBI" id="CHEBI:30616"/>
    </ligand>
</feature>
<dbReference type="EMBL" id="RHHQ01000008">
    <property type="protein sequence ID" value="RNB89540.1"/>
    <property type="molecule type" value="Genomic_DNA"/>
</dbReference>
<keyword evidence="4 8" id="KW-0547">Nucleotide-binding</keyword>
<dbReference type="Pfam" id="PF13089">
    <property type="entry name" value="PP_kinase_N"/>
    <property type="match status" value="1"/>
</dbReference>
<keyword evidence="7 8" id="KW-0460">Magnesium</keyword>
<evidence type="ECO:0000256" key="2">
    <source>
        <dbReference type="ARBA" id="ARBA00022679"/>
    </source>
</evidence>